<evidence type="ECO:0000256" key="5">
    <source>
        <dbReference type="ARBA" id="ARBA00022729"/>
    </source>
</evidence>
<dbReference type="GO" id="GO:0005975">
    <property type="term" value="P:carbohydrate metabolic process"/>
    <property type="evidence" value="ECO:0007669"/>
    <property type="project" value="InterPro"/>
</dbReference>
<comment type="subcellular location">
    <subcellularLocation>
        <location evidence="2">Secreted</location>
    </subcellularLocation>
</comment>
<evidence type="ECO:0000256" key="3">
    <source>
        <dbReference type="ARBA" id="ARBA00010973"/>
    </source>
</evidence>
<feature type="domain" description="NodB homology" evidence="7">
    <location>
        <begin position="50"/>
        <end position="226"/>
    </location>
</feature>
<dbReference type="Proteomes" id="UP000433101">
    <property type="component" value="Unassembled WGS sequence"/>
</dbReference>
<gene>
    <name evidence="8" type="ORF">GR183_16995</name>
</gene>
<organism evidence="8 9">
    <name type="scientific">Stappia sediminis</name>
    <dbReference type="NCBI Taxonomy" id="2692190"/>
    <lineage>
        <taxon>Bacteria</taxon>
        <taxon>Pseudomonadati</taxon>
        <taxon>Pseudomonadota</taxon>
        <taxon>Alphaproteobacteria</taxon>
        <taxon>Hyphomicrobiales</taxon>
        <taxon>Stappiaceae</taxon>
        <taxon>Stappia</taxon>
    </lineage>
</organism>
<dbReference type="InterPro" id="IPR011330">
    <property type="entry name" value="Glyco_hydro/deAcase_b/a-brl"/>
</dbReference>
<keyword evidence="5" id="KW-0732">Signal</keyword>
<comment type="similarity">
    <text evidence="3">Belongs to the polysaccharide deacetylase family.</text>
</comment>
<protein>
    <recommendedName>
        <fullName evidence="4">Chitooligosaccharide deacetylase</fullName>
    </recommendedName>
    <alternativeName>
        <fullName evidence="6">Nodulation protein B</fullName>
    </alternativeName>
</protein>
<dbReference type="PANTHER" id="PTHR34216:SF3">
    <property type="entry name" value="POLY-BETA-1,6-N-ACETYL-D-GLUCOSAMINE N-DEACETYLASE"/>
    <property type="match status" value="1"/>
</dbReference>
<comment type="caution">
    <text evidence="8">The sequence shown here is derived from an EMBL/GenBank/DDBJ whole genome shotgun (WGS) entry which is preliminary data.</text>
</comment>
<sequence>MLASELYITFHGIGEPRVALTPGEERYFVSREQFETAVETLARLEDQYGIRAHVTFDDGNLSDFEVGLPVLQKHGRKGRFFVVAGRIGKEGYLSAAQIRELSSAGMEIGSHGYDHVSWRGLDDAGRQREFTDARRKIEDVLGRPVTTAALPFGGFDRYLLNHLKKTGFKRIYTSSQGLAMSGSWFCPRRSLTRDFDPAAGLAELAKPPAKFKGMAYAAARRLRYRF</sequence>
<name>A0A7X3S968_9HYPH</name>
<dbReference type="RefSeq" id="WP_160776866.1">
    <property type="nucleotide sequence ID" value="NZ_WUMV01000008.1"/>
</dbReference>
<evidence type="ECO:0000313" key="8">
    <source>
        <dbReference type="EMBL" id="MXN66616.1"/>
    </source>
</evidence>
<dbReference type="AlphaFoldDB" id="A0A7X3S968"/>
<proteinExistence type="inferred from homology"/>
<evidence type="ECO:0000256" key="4">
    <source>
        <dbReference type="ARBA" id="ARBA00020071"/>
    </source>
</evidence>
<comment type="function">
    <text evidence="1">Is involved in generating a small heat-stable compound (Nod), an acylated oligomer of N-acetylglucosamine, that stimulates mitosis in various plant protoplasts.</text>
</comment>
<dbReference type="SUPFAM" id="SSF88713">
    <property type="entry name" value="Glycoside hydrolase/deacetylase"/>
    <property type="match status" value="1"/>
</dbReference>
<keyword evidence="9" id="KW-1185">Reference proteome</keyword>
<dbReference type="EMBL" id="WUMV01000008">
    <property type="protein sequence ID" value="MXN66616.1"/>
    <property type="molecule type" value="Genomic_DNA"/>
</dbReference>
<dbReference type="InterPro" id="IPR051398">
    <property type="entry name" value="Polysacch_Deacetylase"/>
</dbReference>
<dbReference type="CDD" id="cd10918">
    <property type="entry name" value="CE4_NodB_like_5s_6s"/>
    <property type="match status" value="1"/>
</dbReference>
<evidence type="ECO:0000259" key="7">
    <source>
        <dbReference type="PROSITE" id="PS51677"/>
    </source>
</evidence>
<evidence type="ECO:0000256" key="6">
    <source>
        <dbReference type="ARBA" id="ARBA00032976"/>
    </source>
</evidence>
<evidence type="ECO:0000313" key="9">
    <source>
        <dbReference type="Proteomes" id="UP000433101"/>
    </source>
</evidence>
<dbReference type="InterPro" id="IPR002509">
    <property type="entry name" value="NODB_dom"/>
</dbReference>
<accession>A0A7X3S968</accession>
<dbReference type="GO" id="GO:0016810">
    <property type="term" value="F:hydrolase activity, acting on carbon-nitrogen (but not peptide) bonds"/>
    <property type="evidence" value="ECO:0007669"/>
    <property type="project" value="InterPro"/>
</dbReference>
<dbReference type="PANTHER" id="PTHR34216">
    <property type="match status" value="1"/>
</dbReference>
<dbReference type="GO" id="GO:0005576">
    <property type="term" value="C:extracellular region"/>
    <property type="evidence" value="ECO:0007669"/>
    <property type="project" value="UniProtKB-SubCell"/>
</dbReference>
<reference evidence="8 9" key="1">
    <citation type="submission" date="2019-12" db="EMBL/GenBank/DDBJ databases">
        <authorList>
            <person name="Li M."/>
        </authorList>
    </citation>
    <scope>NUCLEOTIDE SEQUENCE [LARGE SCALE GENOMIC DNA]</scope>
    <source>
        <strain evidence="8 9">GBMRC 2046</strain>
    </source>
</reference>
<dbReference type="Gene3D" id="3.20.20.370">
    <property type="entry name" value="Glycoside hydrolase/deacetylase"/>
    <property type="match status" value="1"/>
</dbReference>
<dbReference type="PROSITE" id="PS51677">
    <property type="entry name" value="NODB"/>
    <property type="match status" value="1"/>
</dbReference>
<evidence type="ECO:0000256" key="1">
    <source>
        <dbReference type="ARBA" id="ARBA00003236"/>
    </source>
</evidence>
<dbReference type="Pfam" id="PF01522">
    <property type="entry name" value="Polysacc_deac_1"/>
    <property type="match status" value="1"/>
</dbReference>
<evidence type="ECO:0000256" key="2">
    <source>
        <dbReference type="ARBA" id="ARBA00004613"/>
    </source>
</evidence>